<dbReference type="SUPFAM" id="SSF51306">
    <property type="entry name" value="LexA/Signal peptidase"/>
    <property type="match status" value="1"/>
</dbReference>
<feature type="domain" description="HTH cro/C1-type" evidence="5">
    <location>
        <begin position="8"/>
        <end position="61"/>
    </location>
</feature>
<dbReference type="CDD" id="cd00093">
    <property type="entry name" value="HTH_XRE"/>
    <property type="match status" value="1"/>
</dbReference>
<keyword evidence="3" id="KW-0804">Transcription</keyword>
<dbReference type="PANTHER" id="PTHR40661">
    <property type="match status" value="1"/>
</dbReference>
<gene>
    <name evidence="6" type="ORF">FHR98_001869</name>
</gene>
<protein>
    <submittedName>
        <fullName evidence="6">Phage repressor protein C with HTH and peptisase S24 domain</fullName>
    </submittedName>
</protein>
<dbReference type="SUPFAM" id="SSF47413">
    <property type="entry name" value="lambda repressor-like DNA-binding domains"/>
    <property type="match status" value="1"/>
</dbReference>
<dbReference type="Pfam" id="PF00717">
    <property type="entry name" value="Peptidase_S24"/>
    <property type="match status" value="1"/>
</dbReference>
<dbReference type="EMBL" id="JACHXA010000004">
    <property type="protein sequence ID" value="MBB3065582.1"/>
    <property type="molecule type" value="Genomic_DNA"/>
</dbReference>
<reference evidence="6 7" key="1">
    <citation type="submission" date="2020-08" db="EMBL/GenBank/DDBJ databases">
        <title>Genomic Encyclopedia of Type Strains, Phase III (KMG-III): the genomes of soil and plant-associated and newly described type strains.</title>
        <authorList>
            <person name="Whitman W."/>
        </authorList>
    </citation>
    <scope>NUCLEOTIDE SEQUENCE [LARGE SCALE GENOMIC DNA]</scope>
    <source>
        <strain evidence="6 7">CECT 8803</strain>
    </source>
</reference>
<dbReference type="AlphaFoldDB" id="A0A839SSX5"/>
<dbReference type="InterPro" id="IPR015927">
    <property type="entry name" value="Peptidase_S24_S26A/B/C"/>
</dbReference>
<dbReference type="Proteomes" id="UP000581135">
    <property type="component" value="Unassembled WGS sequence"/>
</dbReference>
<dbReference type="Gene3D" id="2.10.109.10">
    <property type="entry name" value="Umud Fragment, subunit A"/>
    <property type="match status" value="1"/>
</dbReference>
<evidence type="ECO:0000259" key="5">
    <source>
        <dbReference type="PROSITE" id="PS50943"/>
    </source>
</evidence>
<keyword evidence="1" id="KW-0805">Transcription regulation</keyword>
<dbReference type="InterPro" id="IPR010982">
    <property type="entry name" value="Lambda_DNA-bd_dom_sf"/>
</dbReference>
<dbReference type="InterPro" id="IPR036286">
    <property type="entry name" value="LexA/Signal_pep-like_sf"/>
</dbReference>
<dbReference type="Pfam" id="PF13560">
    <property type="entry name" value="HTH_31"/>
    <property type="match status" value="1"/>
</dbReference>
<dbReference type="GO" id="GO:0003677">
    <property type="term" value="F:DNA binding"/>
    <property type="evidence" value="ECO:0007669"/>
    <property type="project" value="UniProtKB-KW"/>
</dbReference>
<dbReference type="InterPro" id="IPR039418">
    <property type="entry name" value="LexA-like"/>
</dbReference>
<dbReference type="PANTHER" id="PTHR40661:SF3">
    <property type="entry name" value="FELS-1 PROPHAGE TRANSCRIPTIONAL REGULATOR"/>
    <property type="match status" value="1"/>
</dbReference>
<evidence type="ECO:0000313" key="6">
    <source>
        <dbReference type="EMBL" id="MBB3065582.1"/>
    </source>
</evidence>
<dbReference type="SMART" id="SM00530">
    <property type="entry name" value="HTH_XRE"/>
    <property type="match status" value="1"/>
</dbReference>
<dbReference type="CDD" id="cd06529">
    <property type="entry name" value="S24_LexA-like"/>
    <property type="match status" value="1"/>
</dbReference>
<dbReference type="RefSeq" id="WP_183416394.1">
    <property type="nucleotide sequence ID" value="NZ_JACHXA010000004.1"/>
</dbReference>
<sequence>MTKLAEIVRQRRREIGLSQPQLARRVGVSAQAVQQMEAGEVRRPRYLVELANALGLEPVALHEGRRVVMGPGTDSDTPLMSPHRGESGRSSEAPRGNAAFPQAMGGGGRDLPVYASAQGGPDGMMVSYDPIEWIERPAPLAGVPSAFAMYVVNDSMEPRYRQGDLLLIHPQRPVRRGADVLLVMLSDIDDHEAYIKELVSVTVDNVTLRQLNPDKTFSVPRDRVAGLHLVVGAYYGY</sequence>
<proteinExistence type="predicted"/>
<dbReference type="Gene3D" id="1.10.260.40">
    <property type="entry name" value="lambda repressor-like DNA-binding domains"/>
    <property type="match status" value="1"/>
</dbReference>
<evidence type="ECO:0000313" key="7">
    <source>
        <dbReference type="Proteomes" id="UP000581135"/>
    </source>
</evidence>
<dbReference type="PROSITE" id="PS50943">
    <property type="entry name" value="HTH_CROC1"/>
    <property type="match status" value="1"/>
</dbReference>
<dbReference type="InterPro" id="IPR001387">
    <property type="entry name" value="Cro/C1-type_HTH"/>
</dbReference>
<name>A0A839SSX5_9PROT</name>
<evidence type="ECO:0000256" key="1">
    <source>
        <dbReference type="ARBA" id="ARBA00023015"/>
    </source>
</evidence>
<feature type="region of interest" description="Disordered" evidence="4">
    <location>
        <begin position="67"/>
        <end position="105"/>
    </location>
</feature>
<evidence type="ECO:0000256" key="4">
    <source>
        <dbReference type="SAM" id="MobiDB-lite"/>
    </source>
</evidence>
<evidence type="ECO:0000256" key="2">
    <source>
        <dbReference type="ARBA" id="ARBA00023125"/>
    </source>
</evidence>
<evidence type="ECO:0000256" key="3">
    <source>
        <dbReference type="ARBA" id="ARBA00023163"/>
    </source>
</evidence>
<comment type="caution">
    <text evidence="6">The sequence shown here is derived from an EMBL/GenBank/DDBJ whole genome shotgun (WGS) entry which is preliminary data.</text>
</comment>
<organism evidence="6 7">
    <name type="scientific">Limibacillus halophilus</name>
    <dbReference type="NCBI Taxonomy" id="1579333"/>
    <lineage>
        <taxon>Bacteria</taxon>
        <taxon>Pseudomonadati</taxon>
        <taxon>Pseudomonadota</taxon>
        <taxon>Alphaproteobacteria</taxon>
        <taxon>Rhodospirillales</taxon>
        <taxon>Rhodovibrionaceae</taxon>
        <taxon>Limibacillus</taxon>
    </lineage>
</organism>
<accession>A0A839SSX5</accession>
<keyword evidence="2" id="KW-0238">DNA-binding</keyword>
<keyword evidence="7" id="KW-1185">Reference proteome</keyword>